<dbReference type="AlphaFoldDB" id="A0A101FWE4"/>
<comment type="similarity">
    <text evidence="3">Belongs to the UPF0200 family.</text>
</comment>
<dbReference type="Gene3D" id="3.40.50.300">
    <property type="entry name" value="P-loop containing nucleotide triphosphate hydrolases"/>
    <property type="match status" value="1"/>
</dbReference>
<dbReference type="HAMAP" id="MF_01111">
    <property type="entry name" value="UPF0200"/>
    <property type="match status" value="1"/>
</dbReference>
<evidence type="ECO:0000313" key="7">
    <source>
        <dbReference type="Proteomes" id="UP000057043"/>
    </source>
</evidence>
<dbReference type="Proteomes" id="UP000053961">
    <property type="component" value="Unassembled WGS sequence"/>
</dbReference>
<evidence type="ECO:0000256" key="3">
    <source>
        <dbReference type="HAMAP-Rule" id="MF_01111"/>
    </source>
</evidence>
<dbReference type="EMBL" id="LGHB01000008">
    <property type="protein sequence ID" value="KUK96768.1"/>
    <property type="molecule type" value="Genomic_DNA"/>
</dbReference>
<reference evidence="5" key="1">
    <citation type="journal article" date="2015" name="MBio">
        <title>Genome-resolved metagenomic analysis reveals roles for candidate phyla and other microbial community members in biogeochemical transformations in oil reservoirs.</title>
        <authorList>
            <person name="Hu P."/>
            <person name="Tom L."/>
            <person name="Singh A."/>
            <person name="Thomas B.C."/>
            <person name="Baker B.J."/>
            <person name="Piceno Y.M."/>
            <person name="Andersen G.L."/>
            <person name="Banfield J.F."/>
        </authorList>
    </citation>
    <scope>NUCLEOTIDE SEQUENCE [LARGE SCALE GENOMIC DNA]</scope>
    <source>
        <strain evidence="5">56_747</strain>
    </source>
</reference>
<feature type="binding site" evidence="3">
    <location>
        <begin position="8"/>
        <end position="15"/>
    </location>
    <ligand>
        <name>ATP</name>
        <dbReference type="ChEBI" id="CHEBI:30616"/>
    </ligand>
</feature>
<dbReference type="PANTHER" id="PTHR41930">
    <property type="entry name" value="UPF0200 PROTEIN MJ1399"/>
    <property type="match status" value="1"/>
</dbReference>
<dbReference type="InterPro" id="IPR022970">
    <property type="entry name" value="NTP_hydrolase-rel"/>
</dbReference>
<proteinExistence type="inferred from homology"/>
<dbReference type="GO" id="GO:0005524">
    <property type="term" value="F:ATP binding"/>
    <property type="evidence" value="ECO:0007669"/>
    <property type="project" value="UniProtKB-UniRule"/>
</dbReference>
<sequence>MKIVGFVGMPGSGKSVAADVAREMNIPVVVMGDVIREEAARRDLAPTDRNLGAVGSDLRNKEGPDAIATRCLAKIRETEAPVVVVEGIRSKSEVDLFRRSSNGFSLIEVYVPDEVRLARIGSRGRSDDANESDLAAAVANRDARELGWGMGEAIRAADLRIENAGSVEEFEGRVREVLDPKPP</sequence>
<dbReference type="PATRIC" id="fig|301375.6.peg.2195"/>
<evidence type="ECO:0000256" key="1">
    <source>
        <dbReference type="ARBA" id="ARBA00022741"/>
    </source>
</evidence>
<comment type="caution">
    <text evidence="4">The sequence shown here is derived from an EMBL/GenBank/DDBJ whole genome shotgun (WGS) entry which is preliminary data.</text>
</comment>
<accession>A0A101FWE4</accession>
<dbReference type="Pfam" id="PF13207">
    <property type="entry name" value="AAA_17"/>
    <property type="match status" value="1"/>
</dbReference>
<dbReference type="Proteomes" id="UP000057043">
    <property type="component" value="Unassembled WGS sequence"/>
</dbReference>
<protein>
    <recommendedName>
        <fullName evidence="3">UPF0200 protein XD72_0013</fullName>
    </recommendedName>
</protein>
<evidence type="ECO:0000313" key="5">
    <source>
        <dbReference type="EMBL" id="KUK96768.1"/>
    </source>
</evidence>
<evidence type="ECO:0000313" key="6">
    <source>
        <dbReference type="Proteomes" id="UP000053961"/>
    </source>
</evidence>
<gene>
    <name evidence="4" type="ORF">XD72_0013</name>
    <name evidence="5" type="ORF">XE07_0854</name>
</gene>
<name>A0A101FWE4_9EURY</name>
<dbReference type="PANTHER" id="PTHR41930:SF1">
    <property type="entry name" value="DEPHOSPHO-COA KINASE"/>
    <property type="match status" value="1"/>
</dbReference>
<dbReference type="SUPFAM" id="SSF52540">
    <property type="entry name" value="P-loop containing nucleoside triphosphate hydrolases"/>
    <property type="match status" value="1"/>
</dbReference>
<evidence type="ECO:0000313" key="4">
    <source>
        <dbReference type="EMBL" id="KUK45539.1"/>
    </source>
</evidence>
<dbReference type="InterPro" id="IPR027417">
    <property type="entry name" value="P-loop_NTPase"/>
</dbReference>
<keyword evidence="1 3" id="KW-0547">Nucleotide-binding</keyword>
<evidence type="ECO:0000256" key="2">
    <source>
        <dbReference type="ARBA" id="ARBA00022840"/>
    </source>
</evidence>
<reference evidence="6 7" key="2">
    <citation type="journal article" date="2015" name="MBio">
        <title>Genome-Resolved Metagenomic Analysis Reveals Roles for Candidate Phyla and Other Microbial Community Members in Biogeochemical Transformations in Oil Reservoirs.</title>
        <authorList>
            <person name="Hu P."/>
            <person name="Tom L."/>
            <person name="Singh A."/>
            <person name="Thomas B.C."/>
            <person name="Baker B.J."/>
            <person name="Piceno Y.M."/>
            <person name="Andersen G.L."/>
            <person name="Banfield J.F."/>
        </authorList>
    </citation>
    <scope>NUCLEOTIDE SEQUENCE [LARGE SCALE GENOMIC DNA]</scope>
    <source>
        <strain evidence="4">57_489</strain>
    </source>
</reference>
<organism evidence="4 7">
    <name type="scientific">Methanothrix harundinacea</name>
    <dbReference type="NCBI Taxonomy" id="301375"/>
    <lineage>
        <taxon>Archaea</taxon>
        <taxon>Methanobacteriati</taxon>
        <taxon>Methanobacteriota</taxon>
        <taxon>Stenosarchaea group</taxon>
        <taxon>Methanomicrobia</taxon>
        <taxon>Methanotrichales</taxon>
        <taxon>Methanotrichaceae</taxon>
        <taxon>Methanothrix</taxon>
    </lineage>
</organism>
<keyword evidence="2 3" id="KW-0067">ATP-binding</keyword>
<dbReference type="EMBL" id="LGFT01000001">
    <property type="protein sequence ID" value="KUK45539.1"/>
    <property type="molecule type" value="Genomic_DNA"/>
</dbReference>